<dbReference type="InterPro" id="IPR058292">
    <property type="entry name" value="DUF7986"/>
</dbReference>
<protein>
    <submittedName>
        <fullName evidence="1">Uncharacterized protein</fullName>
    </submittedName>
</protein>
<dbReference type="EMBL" id="JBHSDJ010000012">
    <property type="protein sequence ID" value="MFC4246127.1"/>
    <property type="molecule type" value="Genomic_DNA"/>
</dbReference>
<dbReference type="AlphaFoldDB" id="A0ABD5NVY9"/>
<dbReference type="RefSeq" id="WP_246975615.1">
    <property type="nucleotide sequence ID" value="NZ_CP095398.1"/>
</dbReference>
<dbReference type="GeneID" id="71856464"/>
<dbReference type="Pfam" id="PF25948">
    <property type="entry name" value="DUF7986"/>
    <property type="match status" value="1"/>
</dbReference>
<proteinExistence type="predicted"/>
<reference evidence="1 2" key="1">
    <citation type="journal article" date="2014" name="Int. J. Syst. Evol. Microbiol.">
        <title>Complete genome sequence of Corynebacterium casei LMG S-19264T (=DSM 44701T), isolated from a smear-ripened cheese.</title>
        <authorList>
            <consortium name="US DOE Joint Genome Institute (JGI-PGF)"/>
            <person name="Walter F."/>
            <person name="Albersmeier A."/>
            <person name="Kalinowski J."/>
            <person name="Ruckert C."/>
        </authorList>
    </citation>
    <scope>NUCLEOTIDE SEQUENCE [LARGE SCALE GENOMIC DNA]</scope>
    <source>
        <strain evidence="1 2">IBRC-M 10912</strain>
    </source>
</reference>
<name>A0ABD5NVY9_9EURY</name>
<dbReference type="Proteomes" id="UP001595821">
    <property type="component" value="Unassembled WGS sequence"/>
</dbReference>
<evidence type="ECO:0000313" key="1">
    <source>
        <dbReference type="EMBL" id="MFC4246127.1"/>
    </source>
</evidence>
<comment type="caution">
    <text evidence="1">The sequence shown here is derived from an EMBL/GenBank/DDBJ whole genome shotgun (WGS) entry which is preliminary data.</text>
</comment>
<organism evidence="1 2">
    <name type="scientific">Natribaculum luteum</name>
    <dbReference type="NCBI Taxonomy" id="1586232"/>
    <lineage>
        <taxon>Archaea</taxon>
        <taxon>Methanobacteriati</taxon>
        <taxon>Methanobacteriota</taxon>
        <taxon>Stenosarchaea group</taxon>
        <taxon>Halobacteria</taxon>
        <taxon>Halobacteriales</taxon>
        <taxon>Natrialbaceae</taxon>
        <taxon>Natribaculum</taxon>
    </lineage>
</organism>
<accession>A0ABD5NVY9</accession>
<sequence>MSHLERYQRYRDQGRELHPKIFDAYLDRDIIDETSQLLDLDRDGDDLLYDTEEEQSVHMDFILHEYRQNGTTFVERYRDEEGGDSELEREVLDALVRAETSLFRVAEIDASASQVILEDVLNDEAGIELTDRNFSQSAEPDVLLFLRLVRLEDLTMTSGLSFAFRPSTEEHLISVYSQVLEQTDRPESMSRFITFHKLNRKYGLDVLQI</sequence>
<evidence type="ECO:0000313" key="2">
    <source>
        <dbReference type="Proteomes" id="UP001595821"/>
    </source>
</evidence>
<gene>
    <name evidence="1" type="ORF">ACFOZ7_03840</name>
</gene>